<evidence type="ECO:0000256" key="1">
    <source>
        <dbReference type="SAM" id="MobiDB-lite"/>
    </source>
</evidence>
<reference evidence="2" key="1">
    <citation type="submission" date="2022-11" db="EMBL/GenBank/DDBJ databases">
        <title>Complete genome sequence of Methanogenium organophilum DSM 3596.</title>
        <authorList>
            <person name="Chen S.-C."/>
            <person name="Lai S.-J."/>
            <person name="You Y.-T."/>
        </authorList>
    </citation>
    <scope>NUCLEOTIDE SEQUENCE</scope>
    <source>
        <strain evidence="2">DSM 3596</strain>
    </source>
</reference>
<dbReference type="GeneID" id="76833559"/>
<dbReference type="KEGG" id="mou:OU421_00615"/>
<dbReference type="EMBL" id="CP113361">
    <property type="protein sequence ID" value="WAI01410.1"/>
    <property type="molecule type" value="Genomic_DNA"/>
</dbReference>
<dbReference type="AlphaFoldDB" id="A0A9X9S4N9"/>
<protein>
    <submittedName>
        <fullName evidence="2">Uncharacterized protein</fullName>
    </submittedName>
</protein>
<gene>
    <name evidence="2" type="ORF">OU421_00615</name>
</gene>
<dbReference type="Proteomes" id="UP001163096">
    <property type="component" value="Chromosome"/>
</dbReference>
<evidence type="ECO:0000313" key="3">
    <source>
        <dbReference type="Proteomes" id="UP001163096"/>
    </source>
</evidence>
<name>A0A9X9S4N9_METOG</name>
<evidence type="ECO:0000313" key="2">
    <source>
        <dbReference type="EMBL" id="WAI01410.1"/>
    </source>
</evidence>
<proteinExistence type="predicted"/>
<feature type="region of interest" description="Disordered" evidence="1">
    <location>
        <begin position="1"/>
        <end position="103"/>
    </location>
</feature>
<feature type="compositionally biased region" description="Basic residues" evidence="1">
    <location>
        <begin position="32"/>
        <end position="51"/>
    </location>
</feature>
<dbReference type="RefSeq" id="WP_268186638.1">
    <property type="nucleotide sequence ID" value="NZ_CP113361.1"/>
</dbReference>
<keyword evidence="3" id="KW-1185">Reference proteome</keyword>
<organism evidence="2 3">
    <name type="scientific">Methanogenium organophilum</name>
    <dbReference type="NCBI Taxonomy" id="2199"/>
    <lineage>
        <taxon>Archaea</taxon>
        <taxon>Methanobacteriati</taxon>
        <taxon>Methanobacteriota</taxon>
        <taxon>Stenosarchaea group</taxon>
        <taxon>Methanomicrobia</taxon>
        <taxon>Methanomicrobiales</taxon>
        <taxon>Methanomicrobiaceae</taxon>
        <taxon>Methanogenium</taxon>
    </lineage>
</organism>
<accession>A0A9X9S4N9</accession>
<sequence length="103" mass="12182">MSPRTKFRKPDAPPLSERSVHTISQDMLRKREQNRHHPYNHRHPHPAHHPWKHPDLPPIHTPHSHPHEEELGPHTNQPGPIRFSKRRTQTGRKTLISDESRQS</sequence>